<name>A0A8J2SXK3_9STRA</name>
<evidence type="ECO:0000256" key="1">
    <source>
        <dbReference type="SAM" id="MobiDB-lite"/>
    </source>
</evidence>
<gene>
    <name evidence="2" type="ORF">PECAL_6P00670</name>
</gene>
<proteinExistence type="predicted"/>
<organism evidence="2 3">
    <name type="scientific">Pelagomonas calceolata</name>
    <dbReference type="NCBI Taxonomy" id="35677"/>
    <lineage>
        <taxon>Eukaryota</taxon>
        <taxon>Sar</taxon>
        <taxon>Stramenopiles</taxon>
        <taxon>Ochrophyta</taxon>
        <taxon>Pelagophyceae</taxon>
        <taxon>Pelagomonadales</taxon>
        <taxon>Pelagomonadaceae</taxon>
        <taxon>Pelagomonas</taxon>
    </lineage>
</organism>
<accession>A0A8J2SXK3</accession>
<reference evidence="2" key="1">
    <citation type="submission" date="2021-11" db="EMBL/GenBank/DDBJ databases">
        <authorList>
            <consortium name="Genoscope - CEA"/>
            <person name="William W."/>
        </authorList>
    </citation>
    <scope>NUCLEOTIDE SEQUENCE</scope>
</reference>
<feature type="region of interest" description="Disordered" evidence="1">
    <location>
        <begin position="100"/>
        <end position="136"/>
    </location>
</feature>
<sequence length="617" mass="67096">MAEAPAPAPKPAPAPPSNAPRGMASGSFDELIHPFMMDSVENFQFNEDGPPQMNVPGFSFDGIGSAGLDSDGLFQASLGTWKEGGSKSLEDVLATVRKRTRPVGAEAERRRTRGQTAEARKGRRRKKTPDIDEEDLRAAEALSRRREGMQSAQRRKKMYVDFLKQHHGDSTNEEDLPPKKKASTKRKVELDTTDVHEASLRRALILNFLKYRSATEVNEEKWRDLVADDFQLLLPREPYRVAFGTAVTPNTQRITGLEQLLDDTKSIGALAEMIRARCWRLKQLDAKARQVRVQKAQDEASKALEGSDDTAKARAVVHAAKEQLACVSEDLNANAFSSIKVVYACNAREILVAGPLLMCAWRFETSGLRRVGFPSEVSVSGMLKARFREDEGSTKLHRIELAFDCMAVMQQLNAHGLLDVAAIAQAAATARKREAEDAKHKPPPRKRTKARKKAGEAPGALDAQAALQAKQRQQQLLAQCMPYVANYSYKLALLRHRQNHENNGADLTPEQRSQLLAAAAAARPAAAPAPSLTPQQLLLLQQQQLFGRQPGYSSPYAPPAPAPLLPVGAPPPVNPAAAQMMAAYFAQVAAQAQARGPPAPAGAAPVEAEPAPAPAAS</sequence>
<feature type="region of interest" description="Disordered" evidence="1">
    <location>
        <begin position="166"/>
        <end position="188"/>
    </location>
</feature>
<dbReference type="OrthoDB" id="10642401at2759"/>
<comment type="caution">
    <text evidence="2">The sequence shown here is derived from an EMBL/GenBank/DDBJ whole genome shotgun (WGS) entry which is preliminary data.</text>
</comment>
<dbReference type="AlphaFoldDB" id="A0A8J2SXK3"/>
<feature type="region of interest" description="Disordered" evidence="1">
    <location>
        <begin position="592"/>
        <end position="617"/>
    </location>
</feature>
<dbReference type="Proteomes" id="UP000789595">
    <property type="component" value="Unassembled WGS sequence"/>
</dbReference>
<feature type="compositionally biased region" description="Basic and acidic residues" evidence="1">
    <location>
        <begin position="431"/>
        <end position="440"/>
    </location>
</feature>
<evidence type="ECO:0000313" key="2">
    <source>
        <dbReference type="EMBL" id="CAH0378480.1"/>
    </source>
</evidence>
<feature type="region of interest" description="Disordered" evidence="1">
    <location>
        <begin position="431"/>
        <end position="458"/>
    </location>
</feature>
<evidence type="ECO:0000313" key="3">
    <source>
        <dbReference type="Proteomes" id="UP000789595"/>
    </source>
</evidence>
<feature type="compositionally biased region" description="Pro residues" evidence="1">
    <location>
        <begin position="1"/>
        <end position="18"/>
    </location>
</feature>
<protein>
    <submittedName>
        <fullName evidence="2">Uncharacterized protein</fullName>
    </submittedName>
</protein>
<keyword evidence="3" id="KW-1185">Reference proteome</keyword>
<feature type="region of interest" description="Disordered" evidence="1">
    <location>
        <begin position="1"/>
        <end position="30"/>
    </location>
</feature>
<dbReference type="EMBL" id="CAKKNE010000006">
    <property type="protein sequence ID" value="CAH0378480.1"/>
    <property type="molecule type" value="Genomic_DNA"/>
</dbReference>
<feature type="compositionally biased region" description="Basic residues" evidence="1">
    <location>
        <begin position="441"/>
        <end position="452"/>
    </location>
</feature>